<dbReference type="InterPro" id="IPR035906">
    <property type="entry name" value="MetI-like_sf"/>
</dbReference>
<proteinExistence type="inferred from homology"/>
<sequence length="308" mass="33423">MTATATPAVKATTATAVARRPRTQLWPALGMIAPAALGFLVFYLYPTLRGAYLSLTEYNVLGSPVFVGLRNYVDMAQDEVFWNAIRVTLLYVVLNIGFQTVLAVGLAVLMHRLTKSVLIRGSLLLPYLIANVVVALLWYWMLDYNIGIVNAVIDAVGLPKVAFFGDEAWTVATIAGVNTWRHLGYTALLVFAGLQMIPASIYEAAAVDGAGEWRTFWRITLPLLRPVLVLVLVITVTGAFQVFDTVAVTTAGGPGNASRVLQLYIYEQAFARGHFGYASAMSVVLFLILAGAAFAQMRLLRAGESDLS</sequence>
<feature type="transmembrane region" description="Helical" evidence="7">
    <location>
        <begin position="183"/>
        <end position="202"/>
    </location>
</feature>
<evidence type="ECO:0000313" key="9">
    <source>
        <dbReference type="EMBL" id="MBA8809393.1"/>
    </source>
</evidence>
<dbReference type="CDD" id="cd06261">
    <property type="entry name" value="TM_PBP2"/>
    <property type="match status" value="1"/>
</dbReference>
<feature type="transmembrane region" description="Helical" evidence="7">
    <location>
        <begin position="89"/>
        <end position="110"/>
    </location>
</feature>
<comment type="caution">
    <text evidence="9">The sequence shown here is derived from an EMBL/GenBank/DDBJ whole genome shotgun (WGS) entry which is preliminary data.</text>
</comment>
<organism evidence="9 10">
    <name type="scientific">Promicromonospora sukumoe</name>
    <dbReference type="NCBI Taxonomy" id="88382"/>
    <lineage>
        <taxon>Bacteria</taxon>
        <taxon>Bacillati</taxon>
        <taxon>Actinomycetota</taxon>
        <taxon>Actinomycetes</taxon>
        <taxon>Micrococcales</taxon>
        <taxon>Promicromonosporaceae</taxon>
        <taxon>Promicromonospora</taxon>
    </lineage>
</organism>
<dbReference type="InterPro" id="IPR000515">
    <property type="entry name" value="MetI-like"/>
</dbReference>
<feature type="domain" description="ABC transmembrane type-1" evidence="8">
    <location>
        <begin position="85"/>
        <end position="296"/>
    </location>
</feature>
<keyword evidence="3" id="KW-1003">Cell membrane</keyword>
<keyword evidence="6 7" id="KW-0472">Membrane</keyword>
<evidence type="ECO:0000256" key="6">
    <source>
        <dbReference type="ARBA" id="ARBA00023136"/>
    </source>
</evidence>
<dbReference type="GO" id="GO:0005886">
    <property type="term" value="C:plasma membrane"/>
    <property type="evidence" value="ECO:0007669"/>
    <property type="project" value="UniProtKB-SubCell"/>
</dbReference>
<evidence type="ECO:0000256" key="2">
    <source>
        <dbReference type="ARBA" id="ARBA00022448"/>
    </source>
</evidence>
<feature type="transmembrane region" description="Helical" evidence="7">
    <location>
        <begin position="275"/>
        <end position="295"/>
    </location>
</feature>
<dbReference type="Pfam" id="PF00528">
    <property type="entry name" value="BPD_transp_1"/>
    <property type="match status" value="1"/>
</dbReference>
<gene>
    <name evidence="9" type="ORF">FHX71_003335</name>
</gene>
<feature type="transmembrane region" description="Helical" evidence="7">
    <location>
        <begin position="223"/>
        <end position="243"/>
    </location>
</feature>
<evidence type="ECO:0000313" key="10">
    <source>
        <dbReference type="Proteomes" id="UP000540568"/>
    </source>
</evidence>
<evidence type="ECO:0000259" key="8">
    <source>
        <dbReference type="PROSITE" id="PS50928"/>
    </source>
</evidence>
<dbReference type="Gene3D" id="1.10.3720.10">
    <property type="entry name" value="MetI-like"/>
    <property type="match status" value="1"/>
</dbReference>
<dbReference type="SUPFAM" id="SSF161098">
    <property type="entry name" value="MetI-like"/>
    <property type="match status" value="1"/>
</dbReference>
<keyword evidence="4 7" id="KW-0812">Transmembrane</keyword>
<dbReference type="RefSeq" id="WP_376770135.1">
    <property type="nucleotide sequence ID" value="NZ_BAAATF010000011.1"/>
</dbReference>
<dbReference type="PANTHER" id="PTHR30193">
    <property type="entry name" value="ABC TRANSPORTER PERMEASE PROTEIN"/>
    <property type="match status" value="1"/>
</dbReference>
<evidence type="ECO:0000256" key="4">
    <source>
        <dbReference type="ARBA" id="ARBA00022692"/>
    </source>
</evidence>
<keyword evidence="9" id="KW-0762">Sugar transport</keyword>
<protein>
    <submittedName>
        <fullName evidence="9">Multiple sugar transport system permease protein</fullName>
    </submittedName>
</protein>
<accession>A0A7W3JAP2</accession>
<evidence type="ECO:0000256" key="5">
    <source>
        <dbReference type="ARBA" id="ARBA00022989"/>
    </source>
</evidence>
<dbReference type="InterPro" id="IPR051393">
    <property type="entry name" value="ABC_transporter_permease"/>
</dbReference>
<dbReference type="PANTHER" id="PTHR30193:SF41">
    <property type="entry name" value="DIACETYLCHITOBIOSE UPTAKE SYSTEM PERMEASE PROTEIN NGCF"/>
    <property type="match status" value="1"/>
</dbReference>
<evidence type="ECO:0000256" key="3">
    <source>
        <dbReference type="ARBA" id="ARBA00022475"/>
    </source>
</evidence>
<evidence type="ECO:0000256" key="1">
    <source>
        <dbReference type="ARBA" id="ARBA00004651"/>
    </source>
</evidence>
<dbReference type="Proteomes" id="UP000540568">
    <property type="component" value="Unassembled WGS sequence"/>
</dbReference>
<name>A0A7W3JAP2_9MICO</name>
<comment type="subcellular location">
    <subcellularLocation>
        <location evidence="1 7">Cell membrane</location>
        <topology evidence="1 7">Multi-pass membrane protein</topology>
    </subcellularLocation>
</comment>
<evidence type="ECO:0000256" key="7">
    <source>
        <dbReference type="RuleBase" id="RU363032"/>
    </source>
</evidence>
<comment type="similarity">
    <text evidence="7">Belongs to the binding-protein-dependent transport system permease family.</text>
</comment>
<dbReference type="PROSITE" id="PS50928">
    <property type="entry name" value="ABC_TM1"/>
    <property type="match status" value="1"/>
</dbReference>
<reference evidence="9 10" key="1">
    <citation type="submission" date="2020-07" db="EMBL/GenBank/DDBJ databases">
        <title>Sequencing the genomes of 1000 actinobacteria strains.</title>
        <authorList>
            <person name="Klenk H.-P."/>
        </authorList>
    </citation>
    <scope>NUCLEOTIDE SEQUENCE [LARGE SCALE GENOMIC DNA]</scope>
    <source>
        <strain evidence="9 10">DSM 44121</strain>
    </source>
</reference>
<keyword evidence="10" id="KW-1185">Reference proteome</keyword>
<feature type="transmembrane region" description="Helical" evidence="7">
    <location>
        <begin position="25"/>
        <end position="45"/>
    </location>
</feature>
<keyword evidence="2 7" id="KW-0813">Transport</keyword>
<dbReference type="AlphaFoldDB" id="A0A7W3JAP2"/>
<keyword evidence="5 7" id="KW-1133">Transmembrane helix</keyword>
<dbReference type="EMBL" id="JACGWV010000001">
    <property type="protein sequence ID" value="MBA8809393.1"/>
    <property type="molecule type" value="Genomic_DNA"/>
</dbReference>
<dbReference type="GO" id="GO:0055085">
    <property type="term" value="P:transmembrane transport"/>
    <property type="evidence" value="ECO:0007669"/>
    <property type="project" value="InterPro"/>
</dbReference>
<feature type="transmembrane region" description="Helical" evidence="7">
    <location>
        <begin position="122"/>
        <end position="141"/>
    </location>
</feature>